<dbReference type="SUPFAM" id="SSF64182">
    <property type="entry name" value="DHH phosphoesterases"/>
    <property type="match status" value="1"/>
</dbReference>
<keyword evidence="2" id="KW-0378">Hydrolase</keyword>
<dbReference type="PANTHER" id="PTHR47618">
    <property type="entry name" value="BIFUNCTIONAL OLIGORIBONUCLEASE AND PAP PHOSPHATASE NRNA"/>
    <property type="match status" value="1"/>
</dbReference>
<dbReference type="EMBL" id="LBUZ01000009">
    <property type="protein sequence ID" value="KKQ75555.1"/>
    <property type="molecule type" value="Genomic_DNA"/>
</dbReference>
<name>A0A0G0KJ36_9BACT</name>
<dbReference type="Proteomes" id="UP000034181">
    <property type="component" value="Unassembled WGS sequence"/>
</dbReference>
<proteinExistence type="predicted"/>
<evidence type="ECO:0000313" key="2">
    <source>
        <dbReference type="EMBL" id="KKQ75555.1"/>
    </source>
</evidence>
<sequence>MDNQRLREVFERQGTVAIVVGSSYTLDEMAASLSLYLALTARGKDVSIVSVKEPLVEVSNLVGIDKVKSQIESKSGDLVVSFPYQENEIDKVSYTLEGKFLNIIVKPKENQLSFGEKDVIFKKSGETPAVVVAIGVKRLSELQTFFNVEGLKDTAIVNIDKPGNNEGYGDFVVIGQNSSSVSEQVADLLLTLSYPIDQDMAQNLMSGIVSATGNFQSPRTSSLAFEIAGVLLRNGARREVPRQVRLNQPRLQNQPRTRDFQGGRKDNFQNINQQTSQKQQNRGEAPPDWLAPKIYKGSTNVE</sequence>
<dbReference type="Gene3D" id="3.90.1640.10">
    <property type="entry name" value="inorganic pyrophosphatase (n-terminal core)"/>
    <property type="match status" value="1"/>
</dbReference>
<feature type="compositionally biased region" description="Basic and acidic residues" evidence="1">
    <location>
        <begin position="256"/>
        <end position="267"/>
    </location>
</feature>
<dbReference type="InterPro" id="IPR038763">
    <property type="entry name" value="DHH_sf"/>
</dbReference>
<organism evidence="2 3">
    <name type="scientific">Candidatus Woesebacteria bacterium GW2011_GWB1_38_5b</name>
    <dbReference type="NCBI Taxonomy" id="1618569"/>
    <lineage>
        <taxon>Bacteria</taxon>
        <taxon>Candidatus Woeseibacteriota</taxon>
    </lineage>
</organism>
<feature type="region of interest" description="Disordered" evidence="1">
    <location>
        <begin position="248"/>
        <end position="302"/>
    </location>
</feature>
<dbReference type="AlphaFoldDB" id="A0A0G0KJ36"/>
<dbReference type="PANTHER" id="PTHR47618:SF1">
    <property type="entry name" value="BIFUNCTIONAL OLIGORIBONUCLEASE AND PAP PHOSPHATASE NRNA"/>
    <property type="match status" value="1"/>
</dbReference>
<gene>
    <name evidence="2" type="ORF">US96_C0009G0013</name>
</gene>
<dbReference type="InterPro" id="IPR051319">
    <property type="entry name" value="Oligoribo/pAp-PDE_c-di-AMP_PDE"/>
</dbReference>
<evidence type="ECO:0000313" key="3">
    <source>
        <dbReference type="Proteomes" id="UP000034181"/>
    </source>
</evidence>
<protein>
    <submittedName>
        <fullName evidence="2">Putative hydrolase</fullName>
    </submittedName>
</protein>
<dbReference type="GO" id="GO:0016787">
    <property type="term" value="F:hydrolase activity"/>
    <property type="evidence" value="ECO:0007669"/>
    <property type="project" value="UniProtKB-KW"/>
</dbReference>
<reference evidence="2 3" key="1">
    <citation type="journal article" date="2015" name="Nature">
        <title>rRNA introns, odd ribosomes, and small enigmatic genomes across a large radiation of phyla.</title>
        <authorList>
            <person name="Brown C.T."/>
            <person name="Hug L.A."/>
            <person name="Thomas B.C."/>
            <person name="Sharon I."/>
            <person name="Castelle C.J."/>
            <person name="Singh A."/>
            <person name="Wilkins M.J."/>
            <person name="Williams K.H."/>
            <person name="Banfield J.F."/>
        </authorList>
    </citation>
    <scope>NUCLEOTIDE SEQUENCE [LARGE SCALE GENOMIC DNA]</scope>
</reference>
<accession>A0A0G0KJ36</accession>
<feature type="compositionally biased region" description="Low complexity" evidence="1">
    <location>
        <begin position="269"/>
        <end position="280"/>
    </location>
</feature>
<evidence type="ECO:0000256" key="1">
    <source>
        <dbReference type="SAM" id="MobiDB-lite"/>
    </source>
</evidence>
<comment type="caution">
    <text evidence="2">The sequence shown here is derived from an EMBL/GenBank/DDBJ whole genome shotgun (WGS) entry which is preliminary data.</text>
</comment>